<dbReference type="RefSeq" id="WP_096350322.1">
    <property type="nucleotide sequence ID" value="NZ_JAASRT010000001.1"/>
</dbReference>
<protein>
    <recommendedName>
        <fullName evidence="3">DUF2877 domain-containing protein</fullName>
    </recommendedName>
</protein>
<reference evidence="1 2" key="1">
    <citation type="submission" date="2015-08" db="EMBL/GenBank/DDBJ databases">
        <title>Investigation of the bacterial diversity of lava forest soil.</title>
        <authorList>
            <person name="Lee J.S."/>
        </authorList>
    </citation>
    <scope>NUCLEOTIDE SEQUENCE [LARGE SCALE GENOMIC DNA]</scope>
    <source>
        <strain evidence="1 2">GJW-30</strain>
    </source>
</reference>
<name>A0A0S3PP13_9BRAD</name>
<dbReference type="InterPro" id="IPR021530">
    <property type="entry name" value="AllH-like"/>
</dbReference>
<dbReference type="OrthoDB" id="8129989at2"/>
<dbReference type="Proteomes" id="UP000236884">
    <property type="component" value="Chromosome"/>
</dbReference>
<evidence type="ECO:0000313" key="2">
    <source>
        <dbReference type="Proteomes" id="UP000236884"/>
    </source>
</evidence>
<proteinExistence type="predicted"/>
<keyword evidence="2" id="KW-1185">Reference proteome</keyword>
<organism evidence="1 2">
    <name type="scientific">Variibacter gotjawalensis</name>
    <dbReference type="NCBI Taxonomy" id="1333996"/>
    <lineage>
        <taxon>Bacteria</taxon>
        <taxon>Pseudomonadati</taxon>
        <taxon>Pseudomonadota</taxon>
        <taxon>Alphaproteobacteria</taxon>
        <taxon>Hyphomicrobiales</taxon>
        <taxon>Nitrobacteraceae</taxon>
        <taxon>Variibacter</taxon>
    </lineage>
</organism>
<sequence>MICPAAISAGPHAHRALRDGASGTVASLFERSLYVKLGDQLICIGPHGLGDGPLNLLCDPFTHRLAIGDRVNFAISRLRLGSLIIDCANVSEWRPPVVASASREGLALLSPYIAKFPAEGLSRLLANDETTPVLRAARPAAEALTDFVGNATTEAPHELISIIGLGPGLTPSGDDFLGGAMIALATLNETKKRDAIWRLIAPHLTERTTDISAAHLSAAAEGYGHAALHAFIAALNAGENAKLTPAIDTLTAIGHTSGLDALAGAVTVFRASAPTIRG</sequence>
<dbReference type="AlphaFoldDB" id="A0A0S3PP13"/>
<evidence type="ECO:0000313" key="1">
    <source>
        <dbReference type="EMBL" id="BAT57534.1"/>
    </source>
</evidence>
<gene>
    <name evidence="1" type="ORF">GJW-30_1_00039</name>
</gene>
<dbReference type="Pfam" id="PF11392">
    <property type="entry name" value="AllH"/>
    <property type="match status" value="1"/>
</dbReference>
<dbReference type="EMBL" id="AP014946">
    <property type="protein sequence ID" value="BAT57534.1"/>
    <property type="molecule type" value="Genomic_DNA"/>
</dbReference>
<evidence type="ECO:0008006" key="3">
    <source>
        <dbReference type="Google" id="ProtNLM"/>
    </source>
</evidence>
<accession>A0A0S3PP13</accession>
<dbReference type="KEGG" id="vgo:GJW-30_1_00039"/>